<dbReference type="PROSITE" id="PS50181">
    <property type="entry name" value="FBOX"/>
    <property type="match status" value="1"/>
</dbReference>
<gene>
    <name evidence="3" type="ORF">ASPCAL10086</name>
</gene>
<dbReference type="SUPFAM" id="SSF81383">
    <property type="entry name" value="F-box domain"/>
    <property type="match status" value="1"/>
</dbReference>
<dbReference type="OrthoDB" id="6612291at2759"/>
<reference evidence="4" key="1">
    <citation type="journal article" date="2016" name="Genome Announc.">
        <title>Draft genome sequences of fungus Aspergillus calidoustus.</title>
        <authorList>
            <person name="Horn F."/>
            <person name="Linde J."/>
            <person name="Mattern D.J."/>
            <person name="Walther G."/>
            <person name="Guthke R."/>
            <person name="Scherlach K."/>
            <person name="Martin K."/>
            <person name="Brakhage A.A."/>
            <person name="Petzke L."/>
            <person name="Valiante V."/>
        </authorList>
    </citation>
    <scope>NUCLEOTIDE SEQUENCE [LARGE SCALE GENOMIC DNA]</scope>
    <source>
        <strain evidence="4">SF006504</strain>
    </source>
</reference>
<feature type="compositionally biased region" description="Acidic residues" evidence="1">
    <location>
        <begin position="115"/>
        <end position="133"/>
    </location>
</feature>
<feature type="region of interest" description="Disordered" evidence="1">
    <location>
        <begin position="21"/>
        <end position="74"/>
    </location>
</feature>
<feature type="compositionally biased region" description="Basic and acidic residues" evidence="1">
    <location>
        <begin position="40"/>
        <end position="54"/>
    </location>
</feature>
<feature type="region of interest" description="Disordered" evidence="1">
    <location>
        <begin position="101"/>
        <end position="163"/>
    </location>
</feature>
<evidence type="ECO:0000313" key="3">
    <source>
        <dbReference type="EMBL" id="CEL06918.1"/>
    </source>
</evidence>
<dbReference type="EMBL" id="CDMC01000008">
    <property type="protein sequence ID" value="CEL06918.1"/>
    <property type="molecule type" value="Genomic_DNA"/>
</dbReference>
<dbReference type="InterPro" id="IPR001810">
    <property type="entry name" value="F-box_dom"/>
</dbReference>
<dbReference type="AlphaFoldDB" id="A0A0U5G5B8"/>
<protein>
    <recommendedName>
        <fullName evidence="2">F-box domain-containing protein</fullName>
    </recommendedName>
</protein>
<accession>A0A0U5G5B8</accession>
<evidence type="ECO:0000256" key="1">
    <source>
        <dbReference type="SAM" id="MobiDB-lite"/>
    </source>
</evidence>
<name>A0A0U5G5B8_ASPCI</name>
<dbReference type="OMA" id="YEHIAGP"/>
<dbReference type="STRING" id="454130.A0A0U5G5B8"/>
<proteinExistence type="predicted"/>
<keyword evidence="4" id="KW-1185">Reference proteome</keyword>
<organism evidence="3 4">
    <name type="scientific">Aspergillus calidoustus</name>
    <dbReference type="NCBI Taxonomy" id="454130"/>
    <lineage>
        <taxon>Eukaryota</taxon>
        <taxon>Fungi</taxon>
        <taxon>Dikarya</taxon>
        <taxon>Ascomycota</taxon>
        <taxon>Pezizomycotina</taxon>
        <taxon>Eurotiomycetes</taxon>
        <taxon>Eurotiomycetidae</taxon>
        <taxon>Eurotiales</taxon>
        <taxon>Aspergillaceae</taxon>
        <taxon>Aspergillus</taxon>
        <taxon>Aspergillus subgen. Nidulantes</taxon>
    </lineage>
</organism>
<feature type="domain" description="F-box" evidence="2">
    <location>
        <begin position="429"/>
        <end position="473"/>
    </location>
</feature>
<feature type="compositionally biased region" description="Acidic residues" evidence="1">
    <location>
        <begin position="144"/>
        <end position="157"/>
    </location>
</feature>
<dbReference type="InterPro" id="IPR036047">
    <property type="entry name" value="F-box-like_dom_sf"/>
</dbReference>
<evidence type="ECO:0000313" key="4">
    <source>
        <dbReference type="Proteomes" id="UP000054771"/>
    </source>
</evidence>
<dbReference type="Proteomes" id="UP000054771">
    <property type="component" value="Unassembled WGS sequence"/>
</dbReference>
<evidence type="ECO:0000259" key="2">
    <source>
        <dbReference type="PROSITE" id="PS50181"/>
    </source>
</evidence>
<sequence>MGYTEELCQICGVSFNISRIRGPDEPRSAAFGGHPGSWVEGRDFHNDARQQGGHDDDDDDDDNSSRFPPRCSDETGCSMVFRAEELAIGPPAMLEDLFLDDESSHSDPDYIYESVGEDEDGPLEFDSDVDLSEGEFSHGKMEVDSEGDDDDDEDDDDVGSKADQEWIFRAKPIIPEFDTEFLPVDAPVTGGLDGEEDFNNHGMQPLRLIQRHHEHIAGPGCVNTEGYRPHAISTEEMRNCHTVQCLLRKPRNWQPAAAADDMNFEKDSEYFLTGLADRMPTGLWDMEVEPARYGVGAGWQSQSAFYIETTQEELNQTGLPFHPTCFEIFIQASKQILGRVDIDALVQIRDRAALQQNEFPVTHQDDVRDEQEQVWKHSAGREYLVANPVFIPDLAPIVAASIVSDDAAFSIQNSPFPTTARLHDSTSAKDPFLSLPPELIHIIIWQLDSPDIAALRLSSRAFTHLPISLWHHLLVKEIPALYEAWSSDPAPYYWSTLLATDLIKQKQEREKFFRNLEEPISIIRQDMPEIAEEWIKDASMWQWPEDPDRAEMLKLSPIRLPYERTNWYQLYRDITGNRESLKGLKNRVRIWDAVVQIIDAIQAFRGEEVLT</sequence>